<gene>
    <name evidence="1" type="ORF">LS41612_11305</name>
    <name evidence="2" type="ORF">NCTC10338_02465</name>
</gene>
<evidence type="ECO:0000313" key="3">
    <source>
        <dbReference type="Proteomes" id="UP000238825"/>
    </source>
</evidence>
<evidence type="ECO:0000313" key="1">
    <source>
        <dbReference type="EMBL" id="AVK96807.1"/>
    </source>
</evidence>
<accession>A0A2S0K0B5</accession>
<dbReference type="AlphaFoldDB" id="A0A2S0K0B5"/>
<keyword evidence="1" id="KW-0378">Hydrolase</keyword>
<evidence type="ECO:0000313" key="4">
    <source>
        <dbReference type="Proteomes" id="UP000255295"/>
    </source>
</evidence>
<dbReference type="CDD" id="cd11532">
    <property type="entry name" value="NTP-PPase_COG4997"/>
    <property type="match status" value="1"/>
</dbReference>
<dbReference type="EMBL" id="CP019980">
    <property type="protein sequence ID" value="AVK96807.1"/>
    <property type="molecule type" value="Genomic_DNA"/>
</dbReference>
<dbReference type="RefSeq" id="WP_024364131.1">
    <property type="nucleotide sequence ID" value="NZ_BJNS01000043.1"/>
</dbReference>
<name>A0A2S0K0B5_LYSSH</name>
<protein>
    <submittedName>
        <fullName evidence="1">Phosphoribosyl-ATP pyrophosphohydrolase</fullName>
    </submittedName>
</protein>
<dbReference type="Proteomes" id="UP000238825">
    <property type="component" value="Chromosome"/>
</dbReference>
<dbReference type="InterPro" id="IPR021130">
    <property type="entry name" value="PRib-ATP_PPHydrolase-like"/>
</dbReference>
<evidence type="ECO:0000313" key="2">
    <source>
        <dbReference type="EMBL" id="SUV17366.1"/>
    </source>
</evidence>
<reference evidence="2 4" key="2">
    <citation type="submission" date="2018-06" db="EMBL/GenBank/DDBJ databases">
        <authorList>
            <consortium name="Pathogen Informatics"/>
            <person name="Doyle S."/>
        </authorList>
    </citation>
    <scope>NUCLEOTIDE SEQUENCE [LARGE SCALE GENOMIC DNA]</scope>
    <source>
        <strain evidence="2 4">NCTC10338</strain>
    </source>
</reference>
<sequence length="108" mass="12210">MPVYNKLVRDKILEIIESDGLKYNARVLEPQELLIEVKAKMIEEAKEFHGAANVQESVEELADILELVHTAINALGVSYEELEAIRGQKKAKRGGFEKAIYLIDVEDK</sequence>
<dbReference type="InterPro" id="IPR038735">
    <property type="entry name" value="MSMEG_1276-like_NTP-PPase_dom"/>
</dbReference>
<dbReference type="EMBL" id="UFSZ01000001">
    <property type="protein sequence ID" value="SUV17366.1"/>
    <property type="molecule type" value="Genomic_DNA"/>
</dbReference>
<dbReference type="GeneID" id="48276786"/>
<dbReference type="Pfam" id="PF01503">
    <property type="entry name" value="PRA-PH"/>
    <property type="match status" value="1"/>
</dbReference>
<organism evidence="1 3">
    <name type="scientific">Lysinibacillus sphaericus</name>
    <name type="common">Bacillus sphaericus</name>
    <dbReference type="NCBI Taxonomy" id="1421"/>
    <lineage>
        <taxon>Bacteria</taxon>
        <taxon>Bacillati</taxon>
        <taxon>Bacillota</taxon>
        <taxon>Bacilli</taxon>
        <taxon>Bacillales</taxon>
        <taxon>Bacillaceae</taxon>
        <taxon>Lysinibacillus</taxon>
    </lineage>
</organism>
<dbReference type="Proteomes" id="UP000255295">
    <property type="component" value="Unassembled WGS sequence"/>
</dbReference>
<dbReference type="GO" id="GO:0016787">
    <property type="term" value="F:hydrolase activity"/>
    <property type="evidence" value="ECO:0007669"/>
    <property type="project" value="UniProtKB-KW"/>
</dbReference>
<proteinExistence type="predicted"/>
<reference evidence="1 3" key="1">
    <citation type="submission" date="2017-03" db="EMBL/GenBank/DDBJ databases">
        <title>The whole genome sequencing and assembly of Lysinibacillus sphaericus DSM 28T strain.</title>
        <authorList>
            <person name="Lee Y.-J."/>
            <person name="Yi H."/>
            <person name="Bahn Y.-S."/>
            <person name="Kim J.F."/>
            <person name="Lee D.-W."/>
        </authorList>
    </citation>
    <scope>NUCLEOTIDE SEQUENCE [LARGE SCALE GENOMIC DNA]</scope>
    <source>
        <strain evidence="1 3">DSM 28</strain>
    </source>
</reference>
<dbReference type="SUPFAM" id="SSF101386">
    <property type="entry name" value="all-alpha NTP pyrophosphatases"/>
    <property type="match status" value="1"/>
</dbReference>